<feature type="transmembrane region" description="Helical" evidence="19">
    <location>
        <begin position="806"/>
        <end position="824"/>
    </location>
</feature>
<comment type="similarity">
    <text evidence="3 18">Belongs to the heme-copper respiratory oxidase family.</text>
</comment>
<evidence type="ECO:0000256" key="8">
    <source>
        <dbReference type="ARBA" id="ARBA00022660"/>
    </source>
</evidence>
<keyword evidence="14" id="KW-0408">Iron</keyword>
<feature type="transmembrane region" description="Helical" evidence="19">
    <location>
        <begin position="726"/>
        <end position="746"/>
    </location>
</feature>
<keyword evidence="9 18" id="KW-0812">Transmembrane</keyword>
<evidence type="ECO:0000259" key="20">
    <source>
        <dbReference type="PROSITE" id="PS50855"/>
    </source>
</evidence>
<feature type="transmembrane region" description="Helical" evidence="19">
    <location>
        <begin position="638"/>
        <end position="656"/>
    </location>
</feature>
<sequence length="829" mass="89635">MSPIARHKALLADWGSPPGWRGLSAVNHSTLGRRFIIGALFFFLVGGVLAMLVRAQLATPGGGFLDSDTYNQIFTMHGTVMMFLFAIPMLEGFAFYLLPKMLGARDMAYPRLGAYGWWCYLFGGTMLIAGMALGVAPDSGWFMYTPLSSSTYRPGINSDIWLIGITFVEISAVCGAIELITTILKFRAPGMSLNRMPLFAWYMLVTAGMILVGFPPLILGSILLELERAFGLPFFEVAKGGDPLLWQHLFWIFGHPEVYIIFLPAAGMVSTMVPTFARRPLVGYTWVVAAIVAMGFLSFGLWVHHMFAVGIPQLAVAFFSAASMLVAIPTAVQFFAWLATLWSGEVRFRLPMLYLGGFLVIFVLGGLTGVMLALVPFNWQAHDTHFVVAHLHYVLVGGMIFPILAATCYWLPHFTGRLPSEHAGRCAFWLIFVGFNLTFLPMHLTGLLGMPRRIYTYPGELGWDVPNLLSSVGGFMQATGFAVFLIDMLLHARIGPVAPRNHWKAGTLEWAMPTPAPAYNIGSIPGVQGREPLWDNPDLGAELAGGRHWLAAPAPGRRQTLSVDVMSGRPEAVAELPGPTWLPLHAGLATGLFFLCLLFKAYALAMVGALITLAVFLVWAWRGGERRDPPEVEASPGVFLPVHVLAPGAPGWWGTCCAIIADAALYASLLFGIFFLGTMAPQWPPPAWLDLSAWAALALSVPAMVAAVSAYAACSANRRGRGQAREAWMVGSGVSGVCAAAAFFWMASLLPDADSHAYAAAATVLAYYVAVHCGIGVVMALFVAVRGRAGYVGANRELEPAVVRLWQTYAAGVAVTAAVVLYGMPGWMS</sequence>
<evidence type="ECO:0000256" key="19">
    <source>
        <dbReference type="SAM" id="Phobius"/>
    </source>
</evidence>
<dbReference type="InterPro" id="IPR036927">
    <property type="entry name" value="Cyt_c_oxase-like_su1_sf"/>
</dbReference>
<dbReference type="InterPro" id="IPR035973">
    <property type="entry name" value="Cyt_c_oxidase_su3-like_sf"/>
</dbReference>
<dbReference type="Gene3D" id="1.20.120.80">
    <property type="entry name" value="Cytochrome c oxidase, subunit III, four-helix bundle"/>
    <property type="match status" value="1"/>
</dbReference>
<dbReference type="EMBL" id="CP021111">
    <property type="protein sequence ID" value="ARP96083.1"/>
    <property type="molecule type" value="Genomic_DNA"/>
</dbReference>
<keyword evidence="6" id="KW-1003">Cell membrane</keyword>
<dbReference type="GO" id="GO:0006119">
    <property type="term" value="P:oxidative phosphorylation"/>
    <property type="evidence" value="ECO:0007669"/>
    <property type="project" value="UniProtKB-UniPathway"/>
</dbReference>
<evidence type="ECO:0000256" key="17">
    <source>
        <dbReference type="ARBA" id="ARBA00047816"/>
    </source>
</evidence>
<feature type="transmembrane region" description="Helical" evidence="19">
    <location>
        <begin position="117"/>
        <end position="136"/>
    </location>
</feature>
<evidence type="ECO:0000256" key="7">
    <source>
        <dbReference type="ARBA" id="ARBA00022617"/>
    </source>
</evidence>
<dbReference type="CDD" id="cd01662">
    <property type="entry name" value="Ubiquinol_Oxidase_I"/>
    <property type="match status" value="1"/>
</dbReference>
<feature type="transmembrane region" description="Helical" evidence="19">
    <location>
        <begin position="244"/>
        <end position="269"/>
    </location>
</feature>
<feature type="transmembrane region" description="Helical" evidence="19">
    <location>
        <begin position="426"/>
        <end position="448"/>
    </location>
</feature>
<dbReference type="SUPFAM" id="SSF81452">
    <property type="entry name" value="Cytochrome c oxidase subunit III-like"/>
    <property type="match status" value="1"/>
</dbReference>
<feature type="transmembrane region" description="Helical" evidence="19">
    <location>
        <begin position="758"/>
        <end position="785"/>
    </location>
</feature>
<dbReference type="SUPFAM" id="SSF81442">
    <property type="entry name" value="Cytochrome c oxidase subunit I-like"/>
    <property type="match status" value="1"/>
</dbReference>
<dbReference type="InterPro" id="IPR014241">
    <property type="entry name" value="Cyt_c_oxidase_su1_bac"/>
</dbReference>
<feature type="transmembrane region" description="Helical" evidence="19">
    <location>
        <begin position="315"/>
        <end position="341"/>
    </location>
</feature>
<feature type="transmembrane region" description="Helical" evidence="19">
    <location>
        <begin position="73"/>
        <end position="97"/>
    </location>
</feature>
<dbReference type="UniPathway" id="UPA00705"/>
<dbReference type="Pfam" id="PF00115">
    <property type="entry name" value="COX1"/>
    <property type="match status" value="1"/>
</dbReference>
<proteinExistence type="inferred from homology"/>
<feature type="transmembrane region" description="Helical" evidence="19">
    <location>
        <begin position="353"/>
        <end position="379"/>
    </location>
</feature>
<dbReference type="GO" id="GO:0020037">
    <property type="term" value="F:heme binding"/>
    <property type="evidence" value="ECO:0007669"/>
    <property type="project" value="InterPro"/>
</dbReference>
<dbReference type="GO" id="GO:0046872">
    <property type="term" value="F:metal ion binding"/>
    <property type="evidence" value="ECO:0007669"/>
    <property type="project" value="UniProtKB-KW"/>
</dbReference>
<keyword evidence="10" id="KW-0479">Metal-binding</keyword>
<dbReference type="NCBIfam" id="TIGR02891">
    <property type="entry name" value="CtaD_CoxA"/>
    <property type="match status" value="1"/>
</dbReference>
<dbReference type="InterPro" id="IPR000883">
    <property type="entry name" value="Cyt_C_Oxase_1"/>
</dbReference>
<keyword evidence="15" id="KW-0186">Copper</keyword>
<accession>A0A1W6ZFA9</accession>
<feature type="transmembrane region" description="Helical" evidence="19">
    <location>
        <begin position="198"/>
        <end position="224"/>
    </location>
</feature>
<dbReference type="InterPro" id="IPR023616">
    <property type="entry name" value="Cyt_c_oxase-like_su1_dom"/>
</dbReference>
<evidence type="ECO:0000256" key="16">
    <source>
        <dbReference type="ARBA" id="ARBA00023136"/>
    </source>
</evidence>
<evidence type="ECO:0000256" key="12">
    <source>
        <dbReference type="ARBA" id="ARBA00022982"/>
    </source>
</evidence>
<feature type="transmembrane region" description="Helical" evidence="19">
    <location>
        <begin position="592"/>
        <end position="618"/>
    </location>
</feature>
<organism evidence="21 22">
    <name type="scientific">Bordetella genomosp. 13</name>
    <dbReference type="NCBI Taxonomy" id="463040"/>
    <lineage>
        <taxon>Bacteria</taxon>
        <taxon>Pseudomonadati</taxon>
        <taxon>Pseudomonadota</taxon>
        <taxon>Betaproteobacteria</taxon>
        <taxon>Burkholderiales</taxon>
        <taxon>Alcaligenaceae</taxon>
        <taxon>Bordetella</taxon>
    </lineage>
</organism>
<feature type="transmembrane region" description="Helical" evidence="19">
    <location>
        <begin position="160"/>
        <end position="186"/>
    </location>
</feature>
<keyword evidence="7 18" id="KW-0349">Heme</keyword>
<dbReference type="PRINTS" id="PR01165">
    <property type="entry name" value="CYCOXIDASEI"/>
</dbReference>
<dbReference type="PANTHER" id="PTHR10422:SF35">
    <property type="entry name" value="CYTOCHROME BO(3) UBIQUINOL OXIDASE SUBUNIT 1"/>
    <property type="match status" value="1"/>
</dbReference>
<evidence type="ECO:0000256" key="15">
    <source>
        <dbReference type="ARBA" id="ARBA00023008"/>
    </source>
</evidence>
<protein>
    <recommendedName>
        <fullName evidence="4">cytochrome-c oxidase</fullName>
        <ecNumber evidence="4">7.1.1.9</ecNumber>
    </recommendedName>
</protein>
<feature type="transmembrane region" description="Helical" evidence="19">
    <location>
        <begin position="391"/>
        <end position="414"/>
    </location>
</feature>
<evidence type="ECO:0000313" key="22">
    <source>
        <dbReference type="Proteomes" id="UP000194161"/>
    </source>
</evidence>
<name>A0A1W6ZFA9_9BORD</name>
<keyword evidence="16 19" id="KW-0472">Membrane</keyword>
<keyword evidence="8 18" id="KW-0679">Respiratory chain</keyword>
<dbReference type="InterPro" id="IPR013833">
    <property type="entry name" value="Cyt_c_oxidase_su3_a-hlx"/>
</dbReference>
<dbReference type="STRING" id="463040.CAL15_17895"/>
<dbReference type="RefSeq" id="WP_086079835.1">
    <property type="nucleotide sequence ID" value="NZ_CP021111.1"/>
</dbReference>
<keyword evidence="13 19" id="KW-1133">Transmembrane helix</keyword>
<feature type="transmembrane region" description="Helical" evidence="19">
    <location>
        <begin position="281"/>
        <end position="303"/>
    </location>
</feature>
<keyword evidence="12 18" id="KW-0249">Electron transport</keyword>
<dbReference type="PROSITE" id="PS50855">
    <property type="entry name" value="COX1"/>
    <property type="match status" value="1"/>
</dbReference>
<evidence type="ECO:0000256" key="4">
    <source>
        <dbReference type="ARBA" id="ARBA00012949"/>
    </source>
</evidence>
<feature type="transmembrane region" description="Helical" evidence="19">
    <location>
        <begin position="35"/>
        <end position="53"/>
    </location>
</feature>
<keyword evidence="11" id="KW-1278">Translocase</keyword>
<evidence type="ECO:0000256" key="6">
    <source>
        <dbReference type="ARBA" id="ARBA00022475"/>
    </source>
</evidence>
<feature type="transmembrane region" description="Helical" evidence="19">
    <location>
        <begin position="693"/>
        <end position="714"/>
    </location>
</feature>
<dbReference type="GO" id="GO:0022904">
    <property type="term" value="P:respiratory electron transport chain"/>
    <property type="evidence" value="ECO:0007669"/>
    <property type="project" value="InterPro"/>
</dbReference>
<dbReference type="KEGG" id="bgm:CAL15_17895"/>
<dbReference type="GO" id="GO:0015990">
    <property type="term" value="P:electron transport coupled proton transport"/>
    <property type="evidence" value="ECO:0007669"/>
    <property type="project" value="InterPro"/>
</dbReference>
<evidence type="ECO:0000256" key="11">
    <source>
        <dbReference type="ARBA" id="ARBA00022967"/>
    </source>
</evidence>
<dbReference type="InterPro" id="IPR023615">
    <property type="entry name" value="Cyt_c_Oxase_su1_BS"/>
</dbReference>
<keyword evidence="5 18" id="KW-0813">Transport</keyword>
<evidence type="ECO:0000256" key="9">
    <source>
        <dbReference type="ARBA" id="ARBA00022692"/>
    </source>
</evidence>
<reference evidence="21 22" key="1">
    <citation type="submission" date="2017-05" db="EMBL/GenBank/DDBJ databases">
        <title>Complete and WGS of Bordetella genogroups.</title>
        <authorList>
            <person name="Spilker T."/>
            <person name="LiPuma J."/>
        </authorList>
    </citation>
    <scope>NUCLEOTIDE SEQUENCE [LARGE SCALE GENOMIC DNA]</scope>
    <source>
        <strain evidence="21 22">AU7206</strain>
    </source>
</reference>
<evidence type="ECO:0000256" key="13">
    <source>
        <dbReference type="ARBA" id="ARBA00022989"/>
    </source>
</evidence>
<feature type="transmembrane region" description="Helical" evidence="19">
    <location>
        <begin position="663"/>
        <end position="681"/>
    </location>
</feature>
<dbReference type="GO" id="GO:0004129">
    <property type="term" value="F:cytochrome-c oxidase activity"/>
    <property type="evidence" value="ECO:0007669"/>
    <property type="project" value="UniProtKB-EC"/>
</dbReference>
<comment type="catalytic activity">
    <reaction evidence="17">
        <text>4 Fe(II)-[cytochrome c] + O2 + 8 H(+)(in) = 4 Fe(III)-[cytochrome c] + 2 H2O + 4 H(+)(out)</text>
        <dbReference type="Rhea" id="RHEA:11436"/>
        <dbReference type="Rhea" id="RHEA-COMP:10350"/>
        <dbReference type="Rhea" id="RHEA-COMP:14399"/>
        <dbReference type="ChEBI" id="CHEBI:15377"/>
        <dbReference type="ChEBI" id="CHEBI:15378"/>
        <dbReference type="ChEBI" id="CHEBI:15379"/>
        <dbReference type="ChEBI" id="CHEBI:29033"/>
        <dbReference type="ChEBI" id="CHEBI:29034"/>
        <dbReference type="EC" id="7.1.1.9"/>
    </reaction>
</comment>
<feature type="domain" description="Cytochrome oxidase subunit I profile" evidence="20">
    <location>
        <begin position="20"/>
        <end position="528"/>
    </location>
</feature>
<evidence type="ECO:0000256" key="5">
    <source>
        <dbReference type="ARBA" id="ARBA00022448"/>
    </source>
</evidence>
<dbReference type="PROSITE" id="PS00077">
    <property type="entry name" value="COX1_CUB"/>
    <property type="match status" value="1"/>
</dbReference>
<evidence type="ECO:0000313" key="21">
    <source>
        <dbReference type="EMBL" id="ARP96083.1"/>
    </source>
</evidence>
<keyword evidence="22" id="KW-1185">Reference proteome</keyword>
<comment type="pathway">
    <text evidence="2">Energy metabolism; oxidative phosphorylation.</text>
</comment>
<gene>
    <name evidence="21" type="ORF">CAL15_17895</name>
</gene>
<evidence type="ECO:0000256" key="1">
    <source>
        <dbReference type="ARBA" id="ARBA00004651"/>
    </source>
</evidence>
<dbReference type="OrthoDB" id="9803294at2"/>
<comment type="subcellular location">
    <subcellularLocation>
        <location evidence="1">Cell membrane</location>
        <topology evidence="1">Multi-pass membrane protein</topology>
    </subcellularLocation>
</comment>
<dbReference type="GO" id="GO:0005886">
    <property type="term" value="C:plasma membrane"/>
    <property type="evidence" value="ECO:0007669"/>
    <property type="project" value="UniProtKB-SubCell"/>
</dbReference>
<evidence type="ECO:0000256" key="3">
    <source>
        <dbReference type="ARBA" id="ARBA00009578"/>
    </source>
</evidence>
<evidence type="ECO:0000256" key="14">
    <source>
        <dbReference type="ARBA" id="ARBA00023004"/>
    </source>
</evidence>
<dbReference type="PANTHER" id="PTHR10422">
    <property type="entry name" value="CYTOCHROME C OXIDASE SUBUNIT 1"/>
    <property type="match status" value="1"/>
</dbReference>
<dbReference type="AlphaFoldDB" id="A0A1W6ZFA9"/>
<dbReference type="EC" id="7.1.1.9" evidence="4"/>
<dbReference type="Proteomes" id="UP000194161">
    <property type="component" value="Chromosome"/>
</dbReference>
<evidence type="ECO:0000256" key="10">
    <source>
        <dbReference type="ARBA" id="ARBA00022723"/>
    </source>
</evidence>
<feature type="transmembrane region" description="Helical" evidence="19">
    <location>
        <begin position="468"/>
        <end position="490"/>
    </location>
</feature>
<evidence type="ECO:0000256" key="2">
    <source>
        <dbReference type="ARBA" id="ARBA00004673"/>
    </source>
</evidence>
<dbReference type="Gene3D" id="1.20.210.10">
    <property type="entry name" value="Cytochrome c oxidase-like, subunit I domain"/>
    <property type="match status" value="1"/>
</dbReference>
<evidence type="ECO:0000256" key="18">
    <source>
        <dbReference type="RuleBase" id="RU000370"/>
    </source>
</evidence>